<dbReference type="InterPro" id="IPR051783">
    <property type="entry name" value="NAD(P)-dependent_oxidoreduct"/>
</dbReference>
<evidence type="ECO:0000259" key="1">
    <source>
        <dbReference type="Pfam" id="PF01370"/>
    </source>
</evidence>
<gene>
    <name evidence="2" type="ORF">METZ01_LOCUS425243</name>
</gene>
<dbReference type="GO" id="GO:0005737">
    <property type="term" value="C:cytoplasm"/>
    <property type="evidence" value="ECO:0007669"/>
    <property type="project" value="TreeGrafter"/>
</dbReference>
<dbReference type="InterPro" id="IPR036291">
    <property type="entry name" value="NAD(P)-bd_dom_sf"/>
</dbReference>
<dbReference type="GO" id="GO:0004029">
    <property type="term" value="F:aldehyde dehydrogenase (NAD+) activity"/>
    <property type="evidence" value="ECO:0007669"/>
    <property type="project" value="TreeGrafter"/>
</dbReference>
<organism evidence="2">
    <name type="scientific">marine metagenome</name>
    <dbReference type="NCBI Taxonomy" id="408172"/>
    <lineage>
        <taxon>unclassified sequences</taxon>
        <taxon>metagenomes</taxon>
        <taxon>ecological metagenomes</taxon>
    </lineage>
</organism>
<dbReference type="SUPFAM" id="SSF51735">
    <property type="entry name" value="NAD(P)-binding Rossmann-fold domains"/>
    <property type="match status" value="1"/>
</dbReference>
<dbReference type="EMBL" id="UINC01169047">
    <property type="protein sequence ID" value="SVD72389.1"/>
    <property type="molecule type" value="Genomic_DNA"/>
</dbReference>
<reference evidence="2" key="1">
    <citation type="submission" date="2018-05" db="EMBL/GenBank/DDBJ databases">
        <authorList>
            <person name="Lanie J.A."/>
            <person name="Ng W.-L."/>
            <person name="Kazmierczak K.M."/>
            <person name="Andrzejewski T.M."/>
            <person name="Davidsen T.M."/>
            <person name="Wayne K.J."/>
            <person name="Tettelin H."/>
            <person name="Glass J.I."/>
            <person name="Rusch D."/>
            <person name="Podicherti R."/>
            <person name="Tsui H.-C.T."/>
            <person name="Winkler M.E."/>
        </authorList>
    </citation>
    <scope>NUCLEOTIDE SEQUENCE</scope>
</reference>
<feature type="domain" description="NAD-dependent epimerase/dehydratase" evidence="1">
    <location>
        <begin position="32"/>
        <end position="164"/>
    </location>
</feature>
<dbReference type="PANTHER" id="PTHR48079">
    <property type="entry name" value="PROTEIN YEEZ"/>
    <property type="match status" value="1"/>
</dbReference>
<dbReference type="PANTHER" id="PTHR48079:SF6">
    <property type="entry name" value="NAD(P)-BINDING DOMAIN-CONTAINING PROTEIN-RELATED"/>
    <property type="match status" value="1"/>
</dbReference>
<sequence length="170" mass="18896">MDPALSALVFFGVHEIENRSRVRLMRADRGHIVLTGATGFIGGYIVEEALNQGYSVTGVDNFSKYGKVTHSYDNHPHYELVEGDAQDVDLLKQLFFEADHVVAAAAMIGGITYFHSYPYDLLATNERIIASTCDAAVEVFPLGRLKKITYLSSSMVFESADRWPSREGEE</sequence>
<dbReference type="Pfam" id="PF01370">
    <property type="entry name" value="Epimerase"/>
    <property type="match status" value="1"/>
</dbReference>
<accession>A0A382XNI2</accession>
<proteinExistence type="predicted"/>
<feature type="non-terminal residue" evidence="2">
    <location>
        <position position="170"/>
    </location>
</feature>
<protein>
    <recommendedName>
        <fullName evidence="1">NAD-dependent epimerase/dehydratase domain-containing protein</fullName>
    </recommendedName>
</protein>
<name>A0A382XNI2_9ZZZZ</name>
<dbReference type="AlphaFoldDB" id="A0A382XNI2"/>
<dbReference type="InterPro" id="IPR001509">
    <property type="entry name" value="Epimerase_deHydtase"/>
</dbReference>
<evidence type="ECO:0000313" key="2">
    <source>
        <dbReference type="EMBL" id="SVD72389.1"/>
    </source>
</evidence>
<dbReference type="Gene3D" id="3.40.50.720">
    <property type="entry name" value="NAD(P)-binding Rossmann-like Domain"/>
    <property type="match status" value="1"/>
</dbReference>